<evidence type="ECO:0000313" key="3">
    <source>
        <dbReference type="Proteomes" id="UP001432222"/>
    </source>
</evidence>
<keyword evidence="1" id="KW-1133">Transmembrane helix</keyword>
<organism evidence="2 3">
    <name type="scientific">Kitasatospora purpeofusca</name>
    <dbReference type="NCBI Taxonomy" id="67352"/>
    <lineage>
        <taxon>Bacteria</taxon>
        <taxon>Bacillati</taxon>
        <taxon>Actinomycetota</taxon>
        <taxon>Actinomycetes</taxon>
        <taxon>Kitasatosporales</taxon>
        <taxon>Streptomycetaceae</taxon>
        <taxon>Kitasatospora</taxon>
    </lineage>
</organism>
<keyword evidence="1" id="KW-0812">Transmembrane</keyword>
<reference evidence="2" key="1">
    <citation type="submission" date="2022-10" db="EMBL/GenBank/DDBJ databases">
        <title>The complete genomes of actinobacterial strains from the NBC collection.</title>
        <authorList>
            <person name="Joergensen T.S."/>
            <person name="Alvarez Arevalo M."/>
            <person name="Sterndorff E.B."/>
            <person name="Faurdal D."/>
            <person name="Vuksanovic O."/>
            <person name="Mourched A.-S."/>
            <person name="Charusanti P."/>
            <person name="Shaw S."/>
            <person name="Blin K."/>
            <person name="Weber T."/>
        </authorList>
    </citation>
    <scope>NUCLEOTIDE SEQUENCE</scope>
    <source>
        <strain evidence="2">NBC_00222</strain>
    </source>
</reference>
<proteinExistence type="predicted"/>
<keyword evidence="3" id="KW-1185">Reference proteome</keyword>
<evidence type="ECO:0000256" key="1">
    <source>
        <dbReference type="SAM" id="Phobius"/>
    </source>
</evidence>
<protein>
    <submittedName>
        <fullName evidence="2">Uncharacterized protein</fullName>
    </submittedName>
</protein>
<dbReference type="EMBL" id="CP108110">
    <property type="protein sequence ID" value="WUQ85250.1"/>
    <property type="molecule type" value="Genomic_DNA"/>
</dbReference>
<evidence type="ECO:0000313" key="2">
    <source>
        <dbReference type="EMBL" id="WUQ85250.1"/>
    </source>
</evidence>
<accession>A0ABZ1U3B1</accession>
<gene>
    <name evidence="2" type="ORF">OHA16_21150</name>
</gene>
<dbReference type="Proteomes" id="UP001432222">
    <property type="component" value="Chromosome"/>
</dbReference>
<feature type="transmembrane region" description="Helical" evidence="1">
    <location>
        <begin position="53"/>
        <end position="75"/>
    </location>
</feature>
<name>A0ABZ1U3B1_9ACTN</name>
<sequence>MNRDEAQATEAAGGEEVARALAGLVETMETGPAPYGAVLAGGRRRMVRRRTSLGGALALTLVAALGGVAAVSGGVGGVGGPAGRTTAVTSSADVSTVLTPAAGGPAATPGAPRDPLVPTRIQVLAGTKDGKPWSVWAALWPAPGKEGIREQARLIWQEDADAGSPWPAPTEDFLNQYGTPDADHVVFYYIQDGKRLARSEETFVAPPGSPVGFYRADGEAPRDFGHFWLGAQAKNGAEDALYTVPKVDIGLVPPGVARAVIEWADGVTAEPAILSLGDSEARWIGAAKRGVPAELRLYAADGSLIGGKKGWAEN</sequence>
<keyword evidence="1" id="KW-0472">Membrane</keyword>
<dbReference type="RefSeq" id="WP_328956031.1">
    <property type="nucleotide sequence ID" value="NZ_CP108110.1"/>
</dbReference>